<comment type="PTM">
    <text evidence="8">Binds 2 heme groups per subunit.</text>
</comment>
<dbReference type="GO" id="GO:0009055">
    <property type="term" value="F:electron transfer activity"/>
    <property type="evidence" value="ECO:0007669"/>
    <property type="project" value="InterPro"/>
</dbReference>
<evidence type="ECO:0000256" key="5">
    <source>
        <dbReference type="ARBA" id="ARBA00022764"/>
    </source>
</evidence>
<dbReference type="InterPro" id="IPR004852">
    <property type="entry name" value="Di-haem_cyt_c_peroxidsae"/>
</dbReference>
<feature type="binding site" description="covalent" evidence="8">
    <location>
        <position position="224"/>
    </location>
    <ligand>
        <name>heme c</name>
        <dbReference type="ChEBI" id="CHEBI:61717"/>
        <label>2</label>
    </ligand>
</feature>
<organism evidence="12 13">
    <name type="scientific">Arundinibacter roseus</name>
    <dbReference type="NCBI Taxonomy" id="2070510"/>
    <lineage>
        <taxon>Bacteria</taxon>
        <taxon>Pseudomonadati</taxon>
        <taxon>Bacteroidota</taxon>
        <taxon>Cytophagia</taxon>
        <taxon>Cytophagales</taxon>
        <taxon>Spirosomataceae</taxon>
        <taxon>Arundinibacter</taxon>
    </lineage>
</organism>
<gene>
    <name evidence="12" type="ORF">EZE20_17175</name>
</gene>
<dbReference type="PROSITE" id="PS51257">
    <property type="entry name" value="PROKAR_LIPOPROTEIN"/>
    <property type="match status" value="1"/>
</dbReference>
<dbReference type="EMBL" id="SMJU01000010">
    <property type="protein sequence ID" value="TDB63487.1"/>
    <property type="molecule type" value="Genomic_DNA"/>
</dbReference>
<dbReference type="InterPro" id="IPR009056">
    <property type="entry name" value="Cyt_c-like_dom"/>
</dbReference>
<dbReference type="PANTHER" id="PTHR30600">
    <property type="entry name" value="CYTOCHROME C PEROXIDASE-RELATED"/>
    <property type="match status" value="1"/>
</dbReference>
<keyword evidence="4 10" id="KW-0732">Signal</keyword>
<dbReference type="InterPro" id="IPR026259">
    <property type="entry name" value="MauG/Cytc_peroxidase"/>
</dbReference>
<dbReference type="InterPro" id="IPR051395">
    <property type="entry name" value="Cytochrome_c_Peroxidase/MauG"/>
</dbReference>
<dbReference type="RefSeq" id="WP_132119901.1">
    <property type="nucleotide sequence ID" value="NZ_SMJU01000010.1"/>
</dbReference>
<evidence type="ECO:0000256" key="7">
    <source>
        <dbReference type="ARBA" id="ARBA00023004"/>
    </source>
</evidence>
<evidence type="ECO:0000256" key="10">
    <source>
        <dbReference type="SAM" id="SignalP"/>
    </source>
</evidence>
<comment type="caution">
    <text evidence="12">The sequence shown here is derived from an EMBL/GenBank/DDBJ whole genome shotgun (WGS) entry which is preliminary data.</text>
</comment>
<dbReference type="Gene3D" id="1.10.760.10">
    <property type="entry name" value="Cytochrome c-like domain"/>
    <property type="match status" value="2"/>
</dbReference>
<feature type="binding site" description="axial binding residue" evidence="9">
    <location>
        <position position="225"/>
    </location>
    <ligand>
        <name>heme c</name>
        <dbReference type="ChEBI" id="CHEBI:61717"/>
        <label>2</label>
    </ligand>
    <ligandPart>
        <name>Fe</name>
        <dbReference type="ChEBI" id="CHEBI:18248"/>
    </ligandPart>
</feature>
<keyword evidence="2 8" id="KW-0349">Heme</keyword>
<evidence type="ECO:0000313" key="12">
    <source>
        <dbReference type="EMBL" id="TDB63487.1"/>
    </source>
</evidence>
<accession>A0A4R4K7C0</accession>
<name>A0A4R4K7C0_9BACT</name>
<comment type="cofactor">
    <cofactor evidence="8">
        <name>heme</name>
        <dbReference type="ChEBI" id="CHEBI:30413"/>
    </cofactor>
    <text evidence="8">Binds 2 heme groups.</text>
</comment>
<feature type="binding site" description="covalent" evidence="8">
    <location>
        <position position="75"/>
    </location>
    <ligand>
        <name>heme c</name>
        <dbReference type="ChEBI" id="CHEBI:61717"/>
        <label>1</label>
    </ligand>
</feature>
<dbReference type="AlphaFoldDB" id="A0A4R4K7C0"/>
<keyword evidence="13" id="KW-1185">Reference proteome</keyword>
<keyword evidence="6" id="KW-0560">Oxidoreductase</keyword>
<evidence type="ECO:0000256" key="6">
    <source>
        <dbReference type="ARBA" id="ARBA00023002"/>
    </source>
</evidence>
<feature type="domain" description="Cytochrome c" evidence="11">
    <location>
        <begin position="207"/>
        <end position="351"/>
    </location>
</feature>
<feature type="signal peptide" evidence="10">
    <location>
        <begin position="1"/>
        <end position="21"/>
    </location>
</feature>
<evidence type="ECO:0000259" key="11">
    <source>
        <dbReference type="PROSITE" id="PS51007"/>
    </source>
</evidence>
<dbReference type="GO" id="GO:0020037">
    <property type="term" value="F:heme binding"/>
    <property type="evidence" value="ECO:0007669"/>
    <property type="project" value="InterPro"/>
</dbReference>
<evidence type="ECO:0000256" key="2">
    <source>
        <dbReference type="ARBA" id="ARBA00022617"/>
    </source>
</evidence>
<dbReference type="GO" id="GO:0046872">
    <property type="term" value="F:metal ion binding"/>
    <property type="evidence" value="ECO:0007669"/>
    <property type="project" value="UniProtKB-KW"/>
</dbReference>
<keyword evidence="7 9" id="KW-0408">Iron</keyword>
<dbReference type="SUPFAM" id="SSF46626">
    <property type="entry name" value="Cytochrome c"/>
    <property type="match status" value="2"/>
</dbReference>
<protein>
    <submittedName>
        <fullName evidence="12">Cytochrome-c peroxidase</fullName>
    </submittedName>
</protein>
<evidence type="ECO:0000256" key="9">
    <source>
        <dbReference type="PIRSR" id="PIRSR000294-2"/>
    </source>
</evidence>
<evidence type="ECO:0000256" key="4">
    <source>
        <dbReference type="ARBA" id="ARBA00022729"/>
    </source>
</evidence>
<evidence type="ECO:0000256" key="3">
    <source>
        <dbReference type="ARBA" id="ARBA00022723"/>
    </source>
</evidence>
<dbReference type="OrthoDB" id="9805202at2"/>
<dbReference type="Pfam" id="PF03150">
    <property type="entry name" value="CCP_MauG"/>
    <property type="match status" value="1"/>
</dbReference>
<dbReference type="InterPro" id="IPR036909">
    <property type="entry name" value="Cyt_c-like_dom_sf"/>
</dbReference>
<feature type="chain" id="PRO_5020247305" evidence="10">
    <location>
        <begin position="22"/>
        <end position="370"/>
    </location>
</feature>
<dbReference type="PANTHER" id="PTHR30600:SF10">
    <property type="entry name" value="BLL6722 PROTEIN"/>
    <property type="match status" value="1"/>
</dbReference>
<dbReference type="PIRSF" id="PIRSF000294">
    <property type="entry name" value="Cytochrome-c_peroxidase"/>
    <property type="match status" value="1"/>
</dbReference>
<dbReference type="GO" id="GO:0042597">
    <property type="term" value="C:periplasmic space"/>
    <property type="evidence" value="ECO:0007669"/>
    <property type="project" value="UniProtKB-SubCell"/>
</dbReference>
<dbReference type="GO" id="GO:0004130">
    <property type="term" value="F:cytochrome-c peroxidase activity"/>
    <property type="evidence" value="ECO:0007669"/>
    <property type="project" value="TreeGrafter"/>
</dbReference>
<keyword evidence="5" id="KW-0574">Periplasm</keyword>
<sequence length="370" mass="41863">MKKLFAGFLALGMAACQSPQAPEVEIEPKPLFERPANFPEPVFLLESNSLTQAGFTLGKTLFYDGILSRDSSIACGECHRQYYGFTHHLHDLSHGINGRTGLRNALPLQNLAWLRSFQWDGSIENLEQQPIFPIEHPDEMDDSMENVVQKLRSGTTYPALFKDAYGTEEISSKKMLNALTQFMMSMVSADSKYDQVLRREKGVAFTEMEQQGMLLFEAKGCANCHSGVLFTDQSFRNNGLAPFERTKVVYENGVPRVEVVVDEGRFRVTGLPQDRFRFRVPSLRNVEVTLPYTHDGRFKSLREVLDFYSDGVQESLTLDPLLRPKMAGGRPGIPMSEDEKTKLIAFLKTLTDHTFLTDKRFAEPDGFPVR</sequence>
<evidence type="ECO:0000313" key="13">
    <source>
        <dbReference type="Proteomes" id="UP000295706"/>
    </source>
</evidence>
<feature type="binding site" description="covalent" evidence="8">
    <location>
        <position position="78"/>
    </location>
    <ligand>
        <name>heme c</name>
        <dbReference type="ChEBI" id="CHEBI:61717"/>
        <label>1</label>
    </ligand>
</feature>
<dbReference type="PROSITE" id="PS51007">
    <property type="entry name" value="CYTC"/>
    <property type="match status" value="1"/>
</dbReference>
<reference evidence="12 13" key="1">
    <citation type="submission" date="2019-02" db="EMBL/GenBank/DDBJ databases">
        <title>Arundinibacter roseus gen. nov., sp. nov., a new member of the family Cytophagaceae.</title>
        <authorList>
            <person name="Szuroczki S."/>
            <person name="Khayer B."/>
            <person name="Sproer C."/>
            <person name="Toumi M."/>
            <person name="Szabo A."/>
            <person name="Felfoldi T."/>
            <person name="Schumann P."/>
            <person name="Toth E."/>
        </authorList>
    </citation>
    <scope>NUCLEOTIDE SEQUENCE [LARGE SCALE GENOMIC DNA]</scope>
    <source>
        <strain evidence="12 13">DMA-k-7a</strain>
    </source>
</reference>
<proteinExistence type="predicted"/>
<evidence type="ECO:0000256" key="8">
    <source>
        <dbReference type="PIRSR" id="PIRSR000294-1"/>
    </source>
</evidence>
<comment type="subcellular location">
    <subcellularLocation>
        <location evidence="1">Periplasm</location>
    </subcellularLocation>
</comment>
<evidence type="ECO:0000256" key="1">
    <source>
        <dbReference type="ARBA" id="ARBA00004418"/>
    </source>
</evidence>
<feature type="binding site" description="axial binding residue" evidence="9">
    <location>
        <position position="79"/>
    </location>
    <ligand>
        <name>heme c</name>
        <dbReference type="ChEBI" id="CHEBI:61717"/>
        <label>1</label>
    </ligand>
    <ligandPart>
        <name>Fe</name>
        <dbReference type="ChEBI" id="CHEBI:18248"/>
    </ligandPart>
</feature>
<dbReference type="Proteomes" id="UP000295706">
    <property type="component" value="Unassembled WGS sequence"/>
</dbReference>
<feature type="binding site" description="covalent" evidence="8">
    <location>
        <position position="221"/>
    </location>
    <ligand>
        <name>heme c</name>
        <dbReference type="ChEBI" id="CHEBI:61717"/>
        <label>2</label>
    </ligand>
</feature>
<keyword evidence="12" id="KW-0575">Peroxidase</keyword>
<keyword evidence="3 9" id="KW-0479">Metal-binding</keyword>